<organism evidence="2 3">
    <name type="scientific">Candidatus Woesebacteria bacterium GW2011_GWB1_39_10</name>
    <dbReference type="NCBI Taxonomy" id="1618572"/>
    <lineage>
        <taxon>Bacteria</taxon>
        <taxon>Candidatus Woeseibacteriota</taxon>
    </lineage>
</organism>
<feature type="transmembrane region" description="Helical" evidence="1">
    <location>
        <begin position="40"/>
        <end position="59"/>
    </location>
</feature>
<evidence type="ECO:0000313" key="2">
    <source>
        <dbReference type="EMBL" id="KKQ91205.1"/>
    </source>
</evidence>
<feature type="transmembrane region" description="Helical" evidence="1">
    <location>
        <begin position="92"/>
        <end position="114"/>
    </location>
</feature>
<keyword evidence="1" id="KW-0812">Transmembrane</keyword>
<evidence type="ECO:0000313" key="3">
    <source>
        <dbReference type="Proteomes" id="UP000034774"/>
    </source>
</evidence>
<feature type="transmembrane region" description="Helical" evidence="1">
    <location>
        <begin position="7"/>
        <end position="28"/>
    </location>
</feature>
<feature type="transmembrane region" description="Helical" evidence="1">
    <location>
        <begin position="194"/>
        <end position="218"/>
    </location>
</feature>
<keyword evidence="1" id="KW-0472">Membrane</keyword>
<accession>A0A0G0LTA0</accession>
<gene>
    <name evidence="2" type="ORF">UT17_C0015G0004</name>
</gene>
<feature type="transmembrane region" description="Helical" evidence="1">
    <location>
        <begin position="254"/>
        <end position="272"/>
    </location>
</feature>
<reference evidence="2 3" key="1">
    <citation type="journal article" date="2015" name="Nature">
        <title>rRNA introns, odd ribosomes, and small enigmatic genomes across a large radiation of phyla.</title>
        <authorList>
            <person name="Brown C.T."/>
            <person name="Hug L.A."/>
            <person name="Thomas B.C."/>
            <person name="Sharon I."/>
            <person name="Castelle C.J."/>
            <person name="Singh A."/>
            <person name="Wilkins M.J."/>
            <person name="Williams K.H."/>
            <person name="Banfield J.F."/>
        </authorList>
    </citation>
    <scope>NUCLEOTIDE SEQUENCE [LARGE SCALE GENOMIC DNA]</scope>
</reference>
<feature type="transmembrane region" description="Helical" evidence="1">
    <location>
        <begin position="224"/>
        <end position="242"/>
    </location>
</feature>
<dbReference type="Proteomes" id="UP000034774">
    <property type="component" value="Unassembled WGS sequence"/>
</dbReference>
<name>A0A0G0LTA0_9BACT</name>
<keyword evidence="1" id="KW-1133">Transmembrane helix</keyword>
<feature type="transmembrane region" description="Helical" evidence="1">
    <location>
        <begin position="66"/>
        <end position="86"/>
    </location>
</feature>
<proteinExistence type="predicted"/>
<feature type="transmembrane region" description="Helical" evidence="1">
    <location>
        <begin position="126"/>
        <end position="147"/>
    </location>
</feature>
<feature type="transmembrane region" description="Helical" evidence="1">
    <location>
        <begin position="278"/>
        <end position="297"/>
    </location>
</feature>
<evidence type="ECO:0000256" key="1">
    <source>
        <dbReference type="SAM" id="Phobius"/>
    </source>
</evidence>
<feature type="transmembrane region" description="Helical" evidence="1">
    <location>
        <begin position="153"/>
        <end position="173"/>
    </location>
</feature>
<comment type="caution">
    <text evidence="2">The sequence shown here is derived from an EMBL/GenBank/DDBJ whole genome shotgun (WGS) entry which is preliminary data.</text>
</comment>
<dbReference type="STRING" id="1618572.UT17_C0015G0004"/>
<dbReference type="AlphaFoldDB" id="A0A0G0LTA0"/>
<feature type="transmembrane region" description="Helical" evidence="1">
    <location>
        <begin position="343"/>
        <end position="361"/>
    </location>
</feature>
<sequence>MFNKKFLLLFTFYISFVWFTVFGTSILPTHFLAQNLSLQQMMFGTVLRFVAQILLLITLTTFTAKISWRLALVSSLVYILLSIKIYNVPQFYIASFINGFAMFFFFVFYNIAHFENTPRERKGHSSALMFIAPSLIGIIAPLVAGYVAQINLVIIWMVSSTSFLISFYLVSLQKDFQVSYKIKAAIREIKATRMFIFLEGVWEALPFGVIPIYTLFFIKTPFEYGIFLSYLALISIIANFTLGKITDKLQKRTVFLYPLTIIMACTTTLLAFVNSNLASWIILTGIIQFFLPLFWNVSTAMIIDSHSNLQLAIPGRELILAIGRVVGLVMAFLSFTIEKSPYYIFIILGSVLFLYPIVLFWNTKISKTYSYL</sequence>
<dbReference type="SUPFAM" id="SSF103473">
    <property type="entry name" value="MFS general substrate transporter"/>
    <property type="match status" value="1"/>
</dbReference>
<dbReference type="InterPro" id="IPR036259">
    <property type="entry name" value="MFS_trans_sf"/>
</dbReference>
<protein>
    <recommendedName>
        <fullName evidence="4">MFS transporter</fullName>
    </recommendedName>
</protein>
<evidence type="ECO:0008006" key="4">
    <source>
        <dbReference type="Google" id="ProtNLM"/>
    </source>
</evidence>
<dbReference type="Gene3D" id="1.20.1250.20">
    <property type="entry name" value="MFS general substrate transporter like domains"/>
    <property type="match status" value="2"/>
</dbReference>
<dbReference type="EMBL" id="LBVU01000015">
    <property type="protein sequence ID" value="KKQ91205.1"/>
    <property type="molecule type" value="Genomic_DNA"/>
</dbReference>
<feature type="transmembrane region" description="Helical" evidence="1">
    <location>
        <begin position="318"/>
        <end position="337"/>
    </location>
</feature>